<protein>
    <submittedName>
        <fullName evidence="4">Nucleoside-diphosphate sugar epimerase/dehydratase</fullName>
    </submittedName>
</protein>
<gene>
    <name evidence="4" type="ORF">GCM10009613_15030</name>
</gene>
<comment type="caution">
    <text evidence="4">The sequence shown here is derived from an EMBL/GenBank/DDBJ whole genome shotgun (WGS) entry which is preliminary data.</text>
</comment>
<evidence type="ECO:0000313" key="4">
    <source>
        <dbReference type="EMBL" id="GAA1384327.1"/>
    </source>
</evidence>
<dbReference type="Gene3D" id="3.40.50.720">
    <property type="entry name" value="NAD(P)-binding Rossmann-like Domain"/>
    <property type="match status" value="2"/>
</dbReference>
<keyword evidence="2" id="KW-1133">Transmembrane helix</keyword>
<feature type="transmembrane region" description="Helical" evidence="2">
    <location>
        <begin position="52"/>
        <end position="75"/>
    </location>
</feature>
<dbReference type="Proteomes" id="UP001501414">
    <property type="component" value="Unassembled WGS sequence"/>
</dbReference>
<keyword evidence="5" id="KW-1185">Reference proteome</keyword>
<dbReference type="Pfam" id="PF02719">
    <property type="entry name" value="Polysacc_synt_2"/>
    <property type="match status" value="1"/>
</dbReference>
<reference evidence="5" key="1">
    <citation type="journal article" date="2019" name="Int. J. Syst. Evol. Microbiol.">
        <title>The Global Catalogue of Microorganisms (GCM) 10K type strain sequencing project: providing services to taxonomists for standard genome sequencing and annotation.</title>
        <authorList>
            <consortium name="The Broad Institute Genomics Platform"/>
            <consortium name="The Broad Institute Genome Sequencing Center for Infectious Disease"/>
            <person name="Wu L."/>
            <person name="Ma J."/>
        </authorList>
    </citation>
    <scope>NUCLEOTIDE SEQUENCE [LARGE SCALE GENOMIC DNA]</scope>
    <source>
        <strain evidence="5">JCM 11896</strain>
    </source>
</reference>
<organism evidence="4 5">
    <name type="scientific">Pseudonocardia kongjuensis</name>
    <dbReference type="NCBI Taxonomy" id="102227"/>
    <lineage>
        <taxon>Bacteria</taxon>
        <taxon>Bacillati</taxon>
        <taxon>Actinomycetota</taxon>
        <taxon>Actinomycetes</taxon>
        <taxon>Pseudonocardiales</taxon>
        <taxon>Pseudonocardiaceae</taxon>
        <taxon>Pseudonocardia</taxon>
    </lineage>
</organism>
<dbReference type="EMBL" id="BAAAJK010000005">
    <property type="protein sequence ID" value="GAA1384327.1"/>
    <property type="molecule type" value="Genomic_DNA"/>
</dbReference>
<accession>A0ABP4IEE9</accession>
<dbReference type="InterPro" id="IPR036291">
    <property type="entry name" value="NAD(P)-bd_dom_sf"/>
</dbReference>
<sequence length="598" mass="63705">MATWLRFDGDLAGVQPAPVVWFALLAVALHLVVGLLSWHYRGNHVIGAFDDAVDVCIVAASVGVLLFVVGLTGLIEVPRSLAVIATLAVVPLILGTRLVRRAVREWRARPDAGSAQRVIVFGSGWGGQQIVRSMLGDRRSGYLPVGFLDDDRSVRNRRISGVAVLGSRADLAQVAEGTGAEVLVVAIRDLDLVVLREVSTAAIAAGLRVKVVPVLTDLLRPSIGFADLRDIDLADLMGRQPVDVDIAAIADYVKGKIVLVTGAGGSIGSELCRQIHRYDPAELLMLDRDESALHGLQLSLHGHALLNTPDTILADIRDAATITGLFRERRPDVVFHAAALKHLPMLEQYPHEAWLTNVVGTSNVLDAATAVGVRTFVNISTDKAANPTSVLGASKRIGERLVAHAGAAGDRDYLSVRFGNVIGSRGSVLTTFVDQIGAGGPVTVTHPDITRFFMTIPEAVRLVIQAGAIGRPGEVLVLDMGKPIKIIDVARQLMVLAGRPVQILYTGLRDGEKLHEDLFGDGEADHRPIHPSVSHVSAPPLDPIRLTGPEQAGLAAELMHALAVAEPEMLDAATAAIASVLPRAPRQLRSVRLSSGQR</sequence>
<feature type="domain" description="Polysaccharide biosynthesis protein CapD-like" evidence="3">
    <location>
        <begin position="258"/>
        <end position="535"/>
    </location>
</feature>
<dbReference type="PANTHER" id="PTHR43318">
    <property type="entry name" value="UDP-N-ACETYLGLUCOSAMINE 4,6-DEHYDRATASE"/>
    <property type="match status" value="1"/>
</dbReference>
<dbReference type="InterPro" id="IPR003869">
    <property type="entry name" value="Polysac_CapD-like"/>
</dbReference>
<name>A0ABP4IEE9_9PSEU</name>
<evidence type="ECO:0000313" key="5">
    <source>
        <dbReference type="Proteomes" id="UP001501414"/>
    </source>
</evidence>
<proteinExistence type="inferred from homology"/>
<evidence type="ECO:0000259" key="3">
    <source>
        <dbReference type="Pfam" id="PF02719"/>
    </source>
</evidence>
<keyword evidence="2" id="KW-0812">Transmembrane</keyword>
<dbReference type="SUPFAM" id="SSF51735">
    <property type="entry name" value="NAD(P)-binding Rossmann-fold domains"/>
    <property type="match status" value="2"/>
</dbReference>
<feature type="transmembrane region" description="Helical" evidence="2">
    <location>
        <begin position="20"/>
        <end position="40"/>
    </location>
</feature>
<dbReference type="PANTHER" id="PTHR43318:SF1">
    <property type="entry name" value="POLYSACCHARIDE BIOSYNTHESIS PROTEIN EPSC-RELATED"/>
    <property type="match status" value="1"/>
</dbReference>
<dbReference type="InterPro" id="IPR051203">
    <property type="entry name" value="Polysaccharide_Synthase-Rel"/>
</dbReference>
<dbReference type="Pfam" id="PF13727">
    <property type="entry name" value="CoA_binding_3"/>
    <property type="match status" value="1"/>
</dbReference>
<evidence type="ECO:0000256" key="2">
    <source>
        <dbReference type="SAM" id="Phobius"/>
    </source>
</evidence>
<keyword evidence="2" id="KW-0472">Membrane</keyword>
<evidence type="ECO:0000256" key="1">
    <source>
        <dbReference type="ARBA" id="ARBA00007430"/>
    </source>
</evidence>
<comment type="similarity">
    <text evidence="1">Belongs to the polysaccharide synthase family.</text>
</comment>
<dbReference type="CDD" id="cd05237">
    <property type="entry name" value="UDP_invert_4-6DH_SDR_e"/>
    <property type="match status" value="1"/>
</dbReference>